<dbReference type="Proteomes" id="UP000266861">
    <property type="component" value="Unassembled WGS sequence"/>
</dbReference>
<gene>
    <name evidence="1" type="ORF">Glove_402g31</name>
</gene>
<dbReference type="InterPro" id="IPR029058">
    <property type="entry name" value="AB_hydrolase_fold"/>
</dbReference>
<sequence length="102" mass="11691">MGPGQDLILITEYLDITQDDEQEANLFGAINHFENLSEKVGKVAIIGRGHGGSLALRLIALYKKYMCKLRSRVDCGVVYYPINLKDHIKDFYSSHDSFNWRR</sequence>
<keyword evidence="2" id="KW-1185">Reference proteome</keyword>
<evidence type="ECO:0000313" key="2">
    <source>
        <dbReference type="Proteomes" id="UP000266861"/>
    </source>
</evidence>
<comment type="caution">
    <text evidence="1">The sequence shown here is derived from an EMBL/GenBank/DDBJ whole genome shotgun (WGS) entry which is preliminary data.</text>
</comment>
<dbReference type="EMBL" id="PQFF01000359">
    <property type="protein sequence ID" value="RHZ56358.1"/>
    <property type="molecule type" value="Genomic_DNA"/>
</dbReference>
<accession>A0A397H3B2</accession>
<dbReference type="AlphaFoldDB" id="A0A397H3B2"/>
<organism evidence="1 2">
    <name type="scientific">Diversispora epigaea</name>
    <dbReference type="NCBI Taxonomy" id="1348612"/>
    <lineage>
        <taxon>Eukaryota</taxon>
        <taxon>Fungi</taxon>
        <taxon>Fungi incertae sedis</taxon>
        <taxon>Mucoromycota</taxon>
        <taxon>Glomeromycotina</taxon>
        <taxon>Glomeromycetes</taxon>
        <taxon>Diversisporales</taxon>
        <taxon>Diversisporaceae</taxon>
        <taxon>Diversispora</taxon>
    </lineage>
</organism>
<evidence type="ECO:0000313" key="1">
    <source>
        <dbReference type="EMBL" id="RHZ56358.1"/>
    </source>
</evidence>
<reference evidence="1 2" key="1">
    <citation type="submission" date="2018-08" db="EMBL/GenBank/DDBJ databases">
        <title>Genome and evolution of the arbuscular mycorrhizal fungus Diversispora epigaea (formerly Glomus versiforme) and its bacterial endosymbionts.</title>
        <authorList>
            <person name="Sun X."/>
            <person name="Fei Z."/>
            <person name="Harrison M."/>
        </authorList>
    </citation>
    <scope>NUCLEOTIDE SEQUENCE [LARGE SCALE GENOMIC DNA]</scope>
    <source>
        <strain evidence="1 2">IT104</strain>
    </source>
</reference>
<dbReference type="STRING" id="1348612.A0A397H3B2"/>
<dbReference type="OrthoDB" id="5440at2759"/>
<proteinExistence type="predicted"/>
<protein>
    <submittedName>
        <fullName evidence="1">Uncharacterized protein</fullName>
    </submittedName>
</protein>
<name>A0A397H3B2_9GLOM</name>
<dbReference type="Gene3D" id="3.40.50.1820">
    <property type="entry name" value="alpha/beta hydrolase"/>
    <property type="match status" value="1"/>
</dbReference>